<dbReference type="GO" id="GO:0015035">
    <property type="term" value="F:protein-disulfide reductase activity"/>
    <property type="evidence" value="ECO:0007669"/>
    <property type="project" value="InterPro"/>
</dbReference>
<dbReference type="Gene3D" id="3.40.30.10">
    <property type="entry name" value="Glutaredoxin"/>
    <property type="match status" value="1"/>
</dbReference>
<dbReference type="InterPro" id="IPR013766">
    <property type="entry name" value="Thioredoxin_domain"/>
</dbReference>
<dbReference type="EMBL" id="CAEZWV010000025">
    <property type="protein sequence ID" value="CAB4677122.1"/>
    <property type="molecule type" value="Genomic_DNA"/>
</dbReference>
<proteinExistence type="predicted"/>
<dbReference type="InterPro" id="IPR017937">
    <property type="entry name" value="Thioredoxin_CS"/>
</dbReference>
<keyword evidence="2" id="KW-0249">Electron transport</keyword>
<dbReference type="NCBIfam" id="TIGR01068">
    <property type="entry name" value="thioredoxin"/>
    <property type="match status" value="1"/>
</dbReference>
<gene>
    <name evidence="6" type="ORF">UFOPK2295_01183</name>
</gene>
<keyword evidence="3" id="KW-1015">Disulfide bond</keyword>
<evidence type="ECO:0000313" key="6">
    <source>
        <dbReference type="EMBL" id="CAB4677122.1"/>
    </source>
</evidence>
<dbReference type="GO" id="GO:0005829">
    <property type="term" value="C:cytosol"/>
    <property type="evidence" value="ECO:0007669"/>
    <property type="project" value="TreeGrafter"/>
</dbReference>
<evidence type="ECO:0000256" key="3">
    <source>
        <dbReference type="ARBA" id="ARBA00023157"/>
    </source>
</evidence>
<evidence type="ECO:0000256" key="1">
    <source>
        <dbReference type="ARBA" id="ARBA00022448"/>
    </source>
</evidence>
<name>A0A6J6MTI5_9ZZZZ</name>
<dbReference type="PANTHER" id="PTHR45663">
    <property type="entry name" value="GEO12009P1"/>
    <property type="match status" value="1"/>
</dbReference>
<dbReference type="PRINTS" id="PR00421">
    <property type="entry name" value="THIOREDOXIN"/>
</dbReference>
<dbReference type="InterPro" id="IPR036249">
    <property type="entry name" value="Thioredoxin-like_sf"/>
</dbReference>
<dbReference type="PROSITE" id="PS00194">
    <property type="entry name" value="THIOREDOXIN_1"/>
    <property type="match status" value="1"/>
</dbReference>
<evidence type="ECO:0000259" key="5">
    <source>
        <dbReference type="PROSITE" id="PS51352"/>
    </source>
</evidence>
<dbReference type="PROSITE" id="PS51352">
    <property type="entry name" value="THIOREDOXIN_2"/>
    <property type="match status" value="1"/>
</dbReference>
<reference evidence="6" key="1">
    <citation type="submission" date="2020-05" db="EMBL/GenBank/DDBJ databases">
        <authorList>
            <person name="Chiriac C."/>
            <person name="Salcher M."/>
            <person name="Ghai R."/>
            <person name="Kavagutti S V."/>
        </authorList>
    </citation>
    <scope>NUCLEOTIDE SEQUENCE</scope>
</reference>
<sequence>MATITLTQENFEETVTGDGITLIDFWAEWCGPCKMFGPIFEAASEQFPDVKFAKVDTEAEQGIAGFFQIQSIPTVFVFRDGVPLGGKPGAMSAAGLTEFIQMVREIDMDEVRKDIAEAEAAAANSPDA</sequence>
<dbReference type="AlphaFoldDB" id="A0A6J6MTI5"/>
<keyword evidence="1" id="KW-0813">Transport</keyword>
<dbReference type="PANTHER" id="PTHR45663:SF40">
    <property type="entry name" value="THIOREDOXIN 2"/>
    <property type="match status" value="1"/>
</dbReference>
<dbReference type="Pfam" id="PF00085">
    <property type="entry name" value="Thioredoxin"/>
    <property type="match status" value="1"/>
</dbReference>
<dbReference type="SUPFAM" id="SSF52833">
    <property type="entry name" value="Thioredoxin-like"/>
    <property type="match status" value="1"/>
</dbReference>
<organism evidence="6">
    <name type="scientific">freshwater metagenome</name>
    <dbReference type="NCBI Taxonomy" id="449393"/>
    <lineage>
        <taxon>unclassified sequences</taxon>
        <taxon>metagenomes</taxon>
        <taxon>ecological metagenomes</taxon>
    </lineage>
</organism>
<dbReference type="CDD" id="cd02947">
    <property type="entry name" value="TRX_family"/>
    <property type="match status" value="1"/>
</dbReference>
<dbReference type="InterPro" id="IPR005746">
    <property type="entry name" value="Thioredoxin"/>
</dbReference>
<accession>A0A6J6MTI5</accession>
<evidence type="ECO:0000256" key="2">
    <source>
        <dbReference type="ARBA" id="ARBA00022982"/>
    </source>
</evidence>
<protein>
    <submittedName>
        <fullName evidence="6">Unannotated protein</fullName>
    </submittedName>
</protein>
<keyword evidence="4" id="KW-0676">Redox-active center</keyword>
<feature type="domain" description="Thioredoxin" evidence="5">
    <location>
        <begin position="1"/>
        <end position="105"/>
    </location>
</feature>
<evidence type="ECO:0000256" key="4">
    <source>
        <dbReference type="ARBA" id="ARBA00023284"/>
    </source>
</evidence>